<reference evidence="4 5" key="1">
    <citation type="submission" date="2024-05" db="EMBL/GenBank/DDBJ databases">
        <title>A high-quality chromosomal-level genome assembly of Topmouth culter (Culter alburnus).</title>
        <authorList>
            <person name="Zhao H."/>
        </authorList>
    </citation>
    <scope>NUCLEOTIDE SEQUENCE [LARGE SCALE GENOMIC DNA]</scope>
    <source>
        <strain evidence="4">CATC2023</strain>
        <tissue evidence="4">Muscle</tissue>
    </source>
</reference>
<proteinExistence type="inferred from homology"/>
<feature type="compositionally biased region" description="Polar residues" evidence="2">
    <location>
        <begin position="377"/>
        <end position="393"/>
    </location>
</feature>
<organism evidence="4 5">
    <name type="scientific">Culter alburnus</name>
    <name type="common">Topmouth culter</name>
    <dbReference type="NCBI Taxonomy" id="194366"/>
    <lineage>
        <taxon>Eukaryota</taxon>
        <taxon>Metazoa</taxon>
        <taxon>Chordata</taxon>
        <taxon>Craniata</taxon>
        <taxon>Vertebrata</taxon>
        <taxon>Euteleostomi</taxon>
        <taxon>Actinopterygii</taxon>
        <taxon>Neopterygii</taxon>
        <taxon>Teleostei</taxon>
        <taxon>Ostariophysi</taxon>
        <taxon>Cypriniformes</taxon>
        <taxon>Xenocyprididae</taxon>
        <taxon>Xenocypridinae</taxon>
        <taxon>Culter</taxon>
    </lineage>
</organism>
<dbReference type="Pfam" id="PF15067">
    <property type="entry name" value="FAM124"/>
    <property type="match status" value="1"/>
</dbReference>
<protein>
    <recommendedName>
        <fullName evidence="3">FAM124 domain-containing protein</fullName>
    </recommendedName>
</protein>
<name>A0AAW1ZQ60_CULAL</name>
<dbReference type="InterPro" id="IPR029380">
    <property type="entry name" value="FAM124"/>
</dbReference>
<evidence type="ECO:0000313" key="4">
    <source>
        <dbReference type="EMBL" id="KAK9962606.1"/>
    </source>
</evidence>
<accession>A0AAW1ZQ60</accession>
<dbReference type="InterPro" id="IPR046365">
    <property type="entry name" value="FAM124_dom"/>
</dbReference>
<evidence type="ECO:0000259" key="3">
    <source>
        <dbReference type="Pfam" id="PF15067"/>
    </source>
</evidence>
<feature type="domain" description="FAM124" evidence="3">
    <location>
        <begin position="49"/>
        <end position="300"/>
    </location>
</feature>
<dbReference type="GO" id="GO:0005654">
    <property type="term" value="C:nucleoplasm"/>
    <property type="evidence" value="ECO:0007669"/>
    <property type="project" value="TreeGrafter"/>
</dbReference>
<evidence type="ECO:0000256" key="1">
    <source>
        <dbReference type="ARBA" id="ARBA00006440"/>
    </source>
</evidence>
<dbReference type="PANTHER" id="PTHR14715:SF2">
    <property type="entry name" value="PROTEIN FAM124B"/>
    <property type="match status" value="1"/>
</dbReference>
<dbReference type="PANTHER" id="PTHR14715">
    <property type="entry name" value="FAM124 DOMAIN-CONTAINING PROTEIN-RELATED"/>
    <property type="match status" value="1"/>
</dbReference>
<comment type="similarity">
    <text evidence="1">Belongs to the FAM124 family.</text>
</comment>
<feature type="compositionally biased region" description="Basic and acidic residues" evidence="2">
    <location>
        <begin position="343"/>
        <end position="360"/>
    </location>
</feature>
<sequence length="487" mass="53591">MLRQPLHFTSRTEDETADSGAETSGSDCSKMSCSSIDLMASPGQELLLVTMHLLTNPGDSLLLQHTLDRLLKWVRPGLRLFHVSERACPLHDYARANLCPVAGHPSHAVTIFLHESYGEERILRVLDFLQCPPWQYHHTESCGGREGGAHVSSTASPSSALLRPYLLPSRDFYSLGAGMPVWGVRPVHYGGEVVRVTLHSTYDNFEDTVRLYETVLQRRVEEQKTGFCWFTLLTEQGFNLQLAIKQLSPGVRVEPCYSAVLQFKVGEIGQLVPLLPNTCSPISATRWHTEDLDGNKILFQVKAPAQPQGFLTSAFPQSCPRMLLRNGATARPPSTSPCRKPSHLKEHPVGRSRVEPPPDRCPRGLRLASCGRESMGSDGTCSTPPGSSCYSSQRSSPAGLSVNWYEPAITSETSISCLLLEEEEPETNVDTGCAVKPQATLGVSALVTLSRDLKHGLLQRSTAAQPETQASQCHSQHQHAQEDEFFI</sequence>
<evidence type="ECO:0000313" key="5">
    <source>
        <dbReference type="Proteomes" id="UP001479290"/>
    </source>
</evidence>
<gene>
    <name evidence="4" type="ORF">ABG768_007963</name>
</gene>
<feature type="region of interest" description="Disordered" evidence="2">
    <location>
        <begin position="329"/>
        <end position="360"/>
    </location>
</feature>
<dbReference type="Proteomes" id="UP001479290">
    <property type="component" value="Unassembled WGS sequence"/>
</dbReference>
<keyword evidence="5" id="KW-1185">Reference proteome</keyword>
<dbReference type="EMBL" id="JAWDJR010000015">
    <property type="protein sequence ID" value="KAK9962606.1"/>
    <property type="molecule type" value="Genomic_DNA"/>
</dbReference>
<comment type="caution">
    <text evidence="4">The sequence shown here is derived from an EMBL/GenBank/DDBJ whole genome shotgun (WGS) entry which is preliminary data.</text>
</comment>
<dbReference type="AlphaFoldDB" id="A0AAW1ZQ60"/>
<feature type="region of interest" description="Disordered" evidence="2">
    <location>
        <begin position="372"/>
        <end position="393"/>
    </location>
</feature>
<evidence type="ECO:0000256" key="2">
    <source>
        <dbReference type="SAM" id="MobiDB-lite"/>
    </source>
</evidence>
<feature type="region of interest" description="Disordered" evidence="2">
    <location>
        <begin position="1"/>
        <end position="28"/>
    </location>
</feature>